<evidence type="ECO:0000256" key="3">
    <source>
        <dbReference type="ARBA" id="ARBA00022525"/>
    </source>
</evidence>
<feature type="region of interest" description="Disordered" evidence="6">
    <location>
        <begin position="1"/>
        <end position="34"/>
    </location>
</feature>
<comment type="subcellular location">
    <subcellularLocation>
        <location evidence="1">Secreted</location>
    </subcellularLocation>
</comment>
<dbReference type="CTD" id="79006"/>
<gene>
    <name evidence="8" type="primary">METRN</name>
</gene>
<protein>
    <submittedName>
        <fullName evidence="8">Meteorin</fullName>
    </submittedName>
</protein>
<sequence>MPFRLRELGRGRNGARSRPEPGVLPPPPRPRQGAPCAAGRALCSDLLATATCAGYSEDRCGWSGSGLTQEPGSVGQLSLACSEGVIQWLYPAGALRLTLASSDSRLPQALQHRLPCARRGPSQARKSSRSGRAGGALELLLAEGLGPARGRCATPHPDISCRVASFRFEMHEDRYPELPPQAHGLGADGACRPCSDPELLLAAYTSDFVITGTIHSVGHDTELQESVTMVAAARVL</sequence>
<evidence type="ECO:0000256" key="2">
    <source>
        <dbReference type="ARBA" id="ARBA00005669"/>
    </source>
</evidence>
<comment type="similarity">
    <text evidence="2">Belongs to the meteorin family.</text>
</comment>
<dbReference type="PANTHER" id="PTHR28593">
    <property type="entry name" value="METEORIN-LIKE PROTEIN"/>
    <property type="match status" value="1"/>
</dbReference>
<proteinExistence type="inferred from homology"/>
<keyword evidence="3" id="KW-0964">Secreted</keyword>
<keyword evidence="4" id="KW-0732">Signal</keyword>
<dbReference type="GO" id="GO:0005615">
    <property type="term" value="C:extracellular space"/>
    <property type="evidence" value="ECO:0007669"/>
    <property type="project" value="TreeGrafter"/>
</dbReference>
<reference evidence="8" key="1">
    <citation type="submission" date="2025-08" db="UniProtKB">
        <authorList>
            <consortium name="RefSeq"/>
        </authorList>
    </citation>
    <scope>IDENTIFICATION</scope>
    <source>
        <tissue evidence="8">Liver</tissue>
    </source>
</reference>
<keyword evidence="5" id="KW-1015">Disulfide bond</keyword>
<evidence type="ECO:0000256" key="1">
    <source>
        <dbReference type="ARBA" id="ARBA00004613"/>
    </source>
</evidence>
<dbReference type="AlphaFoldDB" id="A0A7F8RAF0"/>
<dbReference type="PANTHER" id="PTHR28593:SF2">
    <property type="entry name" value="METEORIN"/>
    <property type="match status" value="1"/>
</dbReference>
<dbReference type="RefSeq" id="XP_030890166.1">
    <property type="nucleotide sequence ID" value="XM_031034306.1"/>
</dbReference>
<dbReference type="Proteomes" id="UP000245341">
    <property type="component" value="Unplaced"/>
</dbReference>
<organism evidence="7 8">
    <name type="scientific">Leptonychotes weddellii</name>
    <name type="common">Weddell seal</name>
    <name type="synonym">Otaria weddellii</name>
    <dbReference type="NCBI Taxonomy" id="9713"/>
    <lineage>
        <taxon>Eukaryota</taxon>
        <taxon>Metazoa</taxon>
        <taxon>Chordata</taxon>
        <taxon>Craniata</taxon>
        <taxon>Vertebrata</taxon>
        <taxon>Euteleostomi</taxon>
        <taxon>Mammalia</taxon>
        <taxon>Eutheria</taxon>
        <taxon>Laurasiatheria</taxon>
        <taxon>Carnivora</taxon>
        <taxon>Caniformia</taxon>
        <taxon>Pinnipedia</taxon>
        <taxon>Phocidae</taxon>
        <taxon>Monachinae</taxon>
        <taxon>Lobodontini</taxon>
        <taxon>Leptonychotes</taxon>
    </lineage>
</organism>
<dbReference type="GO" id="GO:0050772">
    <property type="term" value="P:positive regulation of axonogenesis"/>
    <property type="evidence" value="ECO:0007669"/>
    <property type="project" value="TreeGrafter"/>
</dbReference>
<evidence type="ECO:0000256" key="6">
    <source>
        <dbReference type="SAM" id="MobiDB-lite"/>
    </source>
</evidence>
<keyword evidence="7" id="KW-1185">Reference proteome</keyword>
<dbReference type="GeneID" id="102743204"/>
<dbReference type="InterPro" id="IPR051998">
    <property type="entry name" value="Meteorin-like"/>
</dbReference>
<name>A0A7F8RAF0_LEPWE</name>
<dbReference type="KEGG" id="lww:102743204"/>
<evidence type="ECO:0000256" key="5">
    <source>
        <dbReference type="ARBA" id="ARBA00023157"/>
    </source>
</evidence>
<evidence type="ECO:0000313" key="7">
    <source>
        <dbReference type="Proteomes" id="UP000245341"/>
    </source>
</evidence>
<evidence type="ECO:0000256" key="4">
    <source>
        <dbReference type="ARBA" id="ARBA00022729"/>
    </source>
</evidence>
<dbReference type="GO" id="GO:0010001">
    <property type="term" value="P:glial cell differentiation"/>
    <property type="evidence" value="ECO:0007669"/>
    <property type="project" value="TreeGrafter"/>
</dbReference>
<dbReference type="GO" id="GO:0005179">
    <property type="term" value="F:hormone activity"/>
    <property type="evidence" value="ECO:0007669"/>
    <property type="project" value="TreeGrafter"/>
</dbReference>
<dbReference type="OrthoDB" id="6092325at2759"/>
<accession>A0A7F8RAF0</accession>
<evidence type="ECO:0000313" key="8">
    <source>
        <dbReference type="RefSeq" id="XP_030890166.1"/>
    </source>
</evidence>
<feature type="compositionally biased region" description="Basic and acidic residues" evidence="6">
    <location>
        <begin position="1"/>
        <end position="10"/>
    </location>
</feature>